<feature type="compositionally biased region" description="Low complexity" evidence="3">
    <location>
        <begin position="394"/>
        <end position="440"/>
    </location>
</feature>
<feature type="compositionally biased region" description="Polar residues" evidence="3">
    <location>
        <begin position="760"/>
        <end position="771"/>
    </location>
</feature>
<feature type="compositionally biased region" description="Polar residues" evidence="3">
    <location>
        <begin position="319"/>
        <end position="332"/>
    </location>
</feature>
<evidence type="ECO:0000256" key="2">
    <source>
        <dbReference type="ARBA" id="ARBA00023242"/>
    </source>
</evidence>
<dbReference type="InterPro" id="IPR036546">
    <property type="entry name" value="MED15_KIX"/>
</dbReference>
<feature type="compositionally biased region" description="Basic and acidic residues" evidence="3">
    <location>
        <begin position="1127"/>
        <end position="1136"/>
    </location>
</feature>
<dbReference type="GO" id="GO:0005634">
    <property type="term" value="C:nucleus"/>
    <property type="evidence" value="ECO:0007669"/>
    <property type="project" value="UniProtKB-SubCell"/>
</dbReference>
<organism evidence="5 6">
    <name type="scientific">Salinomyces thailandicus</name>
    <dbReference type="NCBI Taxonomy" id="706561"/>
    <lineage>
        <taxon>Eukaryota</taxon>
        <taxon>Fungi</taxon>
        <taxon>Dikarya</taxon>
        <taxon>Ascomycota</taxon>
        <taxon>Pezizomycotina</taxon>
        <taxon>Dothideomycetes</taxon>
        <taxon>Dothideomycetidae</taxon>
        <taxon>Mycosphaerellales</taxon>
        <taxon>Teratosphaeriaceae</taxon>
        <taxon>Salinomyces</taxon>
    </lineage>
</organism>
<feature type="compositionally biased region" description="Low complexity" evidence="3">
    <location>
        <begin position="1239"/>
        <end position="1255"/>
    </location>
</feature>
<protein>
    <recommendedName>
        <fullName evidence="4">Mediator complex subunit 15 KIX domain-containing protein</fullName>
    </recommendedName>
</protein>
<feature type="compositionally biased region" description="Basic and acidic residues" evidence="3">
    <location>
        <begin position="1546"/>
        <end position="1563"/>
    </location>
</feature>
<feature type="region of interest" description="Disordered" evidence="3">
    <location>
        <begin position="168"/>
        <end position="236"/>
    </location>
</feature>
<feature type="region of interest" description="Disordered" evidence="3">
    <location>
        <begin position="394"/>
        <end position="522"/>
    </location>
</feature>
<dbReference type="Proteomes" id="UP000308549">
    <property type="component" value="Unassembled WGS sequence"/>
</dbReference>
<dbReference type="OrthoDB" id="3918840at2759"/>
<feature type="compositionally biased region" description="Polar residues" evidence="3">
    <location>
        <begin position="629"/>
        <end position="639"/>
    </location>
</feature>
<feature type="compositionally biased region" description="Low complexity" evidence="3">
    <location>
        <begin position="872"/>
        <end position="884"/>
    </location>
</feature>
<dbReference type="Pfam" id="PF16987">
    <property type="entry name" value="KIX_2"/>
    <property type="match status" value="1"/>
</dbReference>
<comment type="caution">
    <text evidence="5">The sequence shown here is derived from an EMBL/GenBank/DDBJ whole genome shotgun (WGS) entry which is preliminary data.</text>
</comment>
<proteinExistence type="predicted"/>
<feature type="region of interest" description="Disordered" evidence="3">
    <location>
        <begin position="716"/>
        <end position="791"/>
    </location>
</feature>
<feature type="region of interest" description="Disordered" evidence="3">
    <location>
        <begin position="847"/>
        <end position="948"/>
    </location>
</feature>
<feature type="compositionally biased region" description="Low complexity" evidence="3">
    <location>
        <begin position="1472"/>
        <end position="1487"/>
    </location>
</feature>
<keyword evidence="2" id="KW-0539">Nucleus</keyword>
<name>A0A4U0U7G1_9PEZI</name>
<evidence type="ECO:0000259" key="4">
    <source>
        <dbReference type="Pfam" id="PF16987"/>
    </source>
</evidence>
<feature type="region of interest" description="Disordered" evidence="3">
    <location>
        <begin position="1340"/>
        <end position="1402"/>
    </location>
</feature>
<evidence type="ECO:0000256" key="1">
    <source>
        <dbReference type="ARBA" id="ARBA00004123"/>
    </source>
</evidence>
<feature type="compositionally biased region" description="Low complexity" evidence="3">
    <location>
        <begin position="998"/>
        <end position="1007"/>
    </location>
</feature>
<feature type="compositionally biased region" description="Low complexity" evidence="3">
    <location>
        <begin position="614"/>
        <end position="628"/>
    </location>
</feature>
<feature type="region of interest" description="Disordered" evidence="3">
    <location>
        <begin position="298"/>
        <end position="332"/>
    </location>
</feature>
<feature type="compositionally biased region" description="Low complexity" evidence="3">
    <location>
        <begin position="595"/>
        <end position="607"/>
    </location>
</feature>
<feature type="compositionally biased region" description="Basic and acidic residues" evidence="3">
    <location>
        <begin position="1280"/>
        <end position="1296"/>
    </location>
</feature>
<feature type="compositionally biased region" description="Low complexity" evidence="3">
    <location>
        <begin position="1137"/>
        <end position="1164"/>
    </location>
</feature>
<feature type="compositionally biased region" description="Polar residues" evidence="3">
    <location>
        <begin position="460"/>
        <end position="476"/>
    </location>
</feature>
<feature type="compositionally biased region" description="Polar residues" evidence="3">
    <location>
        <begin position="901"/>
        <end position="911"/>
    </location>
</feature>
<accession>A0A4U0U7G1</accession>
<feature type="compositionally biased region" description="Polar residues" evidence="3">
    <location>
        <begin position="1342"/>
        <end position="1352"/>
    </location>
</feature>
<comment type="subcellular location">
    <subcellularLocation>
        <location evidence="1">Nucleus</location>
    </subcellularLocation>
</comment>
<reference evidence="5 6" key="1">
    <citation type="submission" date="2017-03" db="EMBL/GenBank/DDBJ databases">
        <title>Genomes of endolithic fungi from Antarctica.</title>
        <authorList>
            <person name="Coleine C."/>
            <person name="Masonjones S."/>
            <person name="Stajich J.E."/>
        </authorList>
    </citation>
    <scope>NUCLEOTIDE SEQUENCE [LARGE SCALE GENOMIC DNA]</scope>
    <source>
        <strain evidence="5 6">CCFEE 6315</strain>
    </source>
</reference>
<feature type="compositionally biased region" description="Basic and acidic residues" evidence="3">
    <location>
        <begin position="1214"/>
        <end position="1226"/>
    </location>
</feature>
<keyword evidence="6" id="KW-1185">Reference proteome</keyword>
<feature type="domain" description="Mediator complex subunit 15 KIX" evidence="4">
    <location>
        <begin position="50"/>
        <end position="122"/>
    </location>
</feature>
<feature type="region of interest" description="Disordered" evidence="3">
    <location>
        <begin position="974"/>
        <end position="1009"/>
    </location>
</feature>
<feature type="region of interest" description="Disordered" evidence="3">
    <location>
        <begin position="1453"/>
        <end position="1491"/>
    </location>
</feature>
<feature type="compositionally biased region" description="Low complexity" evidence="3">
    <location>
        <begin position="490"/>
        <end position="502"/>
    </location>
</feature>
<evidence type="ECO:0000313" key="5">
    <source>
        <dbReference type="EMBL" id="TKA30974.1"/>
    </source>
</evidence>
<feature type="compositionally biased region" description="Basic and acidic residues" evidence="3">
    <location>
        <begin position="1311"/>
        <end position="1321"/>
    </location>
</feature>
<sequence length="1590" mass="176024">MENPKLMPPNGMPLNNMNNMQRPQAGNPVQQLHAKILHELQQSMNLLNPGWQTTFDVKQRANKIMQLITGLRMLDSDLGKCLQTAVAFEFRTVQEAPNREAYEMNLKRKLEDIQQKRAQRANPMMQHGMPVNPNMNMPPNVQNMHGMAGMNMANAMGMPNGQMNMNDPMQHSGFPAHLQRPMQPSPMPRQPSTMDPSHLQQNNMQHQMPNMNQGQPQQPQNFQQGNPGPLGQPSQQETQNWAKNLYDKMPETKKAQIRANVMKGFSEQQKATAIAEGDLYVMKFLFQKSQEMIIKSRMQGQQRGANGGPMQMGGQQNMSASNGQQPSASQPDFSTFLGQQANAMKQQESGEQVVPASNNANFMGAGMNVPQGVNPQMLGNQQANPQMTNQMPQLMMQQQKQQMMQRQNALAQQQALQQQQQANQLRGQPGGLNAPNALNGGPPGQAGSPEMSMLNRPIGPSNQASSTPQQQNRPPSQQLPPTPQNTANLQLLQHHQQMMSQGGPQGQVGGPQQISEQQRNTQLQQMLSSLPPHIREKLAHTNWNPDQLRQFIMQFQQKAQQQGRNMMNGQPGQPGQPGVPPNMAMPMNQMPPGMMNNMAGSNMQGNATPSFNSQPPHTQHPQQAHGAQLQQRPNQQSQHLKQRAMDSRPFPKELLSQLNIPVPPDVLSWGRLKQHLMNNMPRQVVQRVMQAQLVWFEERPEEMNAALHALRQHVLQQQAQVQGHGTMPGHPGQPQPVSGPMGMPMPNGQAPPAQMVPPSAQMQQAQSTNQGPFPPGANQGGLRPPPLPQPSSIEEIQAFRGRYVQLQGKSDDEVKTMIWNHKQKNYTSALHQFQQQEALRNAQIQRAQPPVGQQGNMPQNAAPVQHPPQQPQRPQQIPTPQQGQKRPQPTPSSDDVVEIPNPNQRQPQQLGAPQAPSMQSGKPQQQSRPQPPQMPSKEQLAKMPREQQQQFVAAFQRKQQAEAEALRKAQMGVGNNNQSQTQAQPPLQHPNGQPPAQPNAQNSTQPPTESATLKYATMFKELERRFPKGPAVQIDAAGLQRSQEIMRKLWPQMTKSFSSLRPALQQFPRLENVVRAMMKAFLQFRQNCADEHGNFKDYLSLTVPDLQQMEQVIVNYFMQIKMAKESKSAADSKRQQPEQAQTAQQGGQAATASAQPKAKRQPASQPLPTPPAQQQQQQQGNARKLPSNNKAPPAPTENKTFDWGPSPHGVPKYDQGRSELTSDKLKIPNKKRKHNQSDSPASTPAAPAGTPGIAAVSPGAPVKAPSPEQLKRQQQVTKQEVAEREKEAAKEWRCDDQLCDGSVSGFESQEELTKHLEAEHKPVDDPLEFLLAQEAKMLPVTPESNGKEQSNARLPPGLHRVVKSQTPGVKQEVATPATAGAKPESKTPIATQPAEAKKEKTLQEAMEEKIGFTRPTSPSAVALVTEDDSLWQNLLNDTFDPLPLDINDWTCFNAPPGGTVDWGLRPDPPESSPDLTPSSGTSTGSSGRESDISHYERLKINMEWDPWGTGDTQVPEALRNMTGLGLSDPQQQAKSGGVDTDMPDAEAGKVAEKKSDDDLDWSRDENDDWELLFGRQLHEAGMDGIDWGSI</sequence>
<dbReference type="EMBL" id="NAJL01000009">
    <property type="protein sequence ID" value="TKA30974.1"/>
    <property type="molecule type" value="Genomic_DNA"/>
</dbReference>
<gene>
    <name evidence="5" type="ORF">B0A50_01942</name>
</gene>
<feature type="region of interest" description="Disordered" evidence="3">
    <location>
        <begin position="1522"/>
        <end position="1563"/>
    </location>
</feature>
<feature type="region of interest" description="Disordered" evidence="3">
    <location>
        <begin position="1127"/>
        <end position="1321"/>
    </location>
</feature>
<evidence type="ECO:0000256" key="3">
    <source>
        <dbReference type="SAM" id="MobiDB-lite"/>
    </source>
</evidence>
<feature type="compositionally biased region" description="Polar residues" evidence="3">
    <location>
        <begin position="974"/>
        <end position="985"/>
    </location>
</feature>
<feature type="compositionally biased region" description="Low complexity" evidence="3">
    <location>
        <begin position="200"/>
        <end position="236"/>
    </location>
</feature>
<feature type="region of interest" description="Disordered" evidence="3">
    <location>
        <begin position="595"/>
        <end position="645"/>
    </location>
</feature>
<evidence type="ECO:0000313" key="6">
    <source>
        <dbReference type="Proteomes" id="UP000308549"/>
    </source>
</evidence>
<feature type="compositionally biased region" description="Low complexity" evidence="3">
    <location>
        <begin position="919"/>
        <end position="928"/>
    </location>
</feature>
<feature type="compositionally biased region" description="Polar residues" evidence="3">
    <location>
        <begin position="847"/>
        <end position="857"/>
    </location>
</feature>